<dbReference type="Proteomes" id="UP001056778">
    <property type="component" value="Chromosome 1"/>
</dbReference>
<keyword evidence="2" id="KW-1185">Reference proteome</keyword>
<accession>A0ACB9TSJ1</accession>
<sequence length="272" mass="27723">MLGKILSKSLYHCGKFAYLLTILLTFAAAVPAVDRVDPRIDINGDWRVVGGSNAPAGGFPFIVSVRSSAGAHFCGGSILNSVNILTAAHCIIGRSTANTGVLAGTNTLNSGGQTRGSTRLILHGSYNPSTLANDIAVIRLGTGLAMGGNTAQVSLNTANTGAVAAILVGWGRTCTNCGIPNALQQLATNTITHAQCQSSWGSSVTTLQICAFIRSGAGACNGDSGGPLVQTSNRAQLGVVSFGRAGGCAIGFPDVYARVSSYMTWITSAVNS</sequence>
<evidence type="ECO:0000313" key="1">
    <source>
        <dbReference type="EMBL" id="KAI4469712.1"/>
    </source>
</evidence>
<proteinExistence type="predicted"/>
<protein>
    <submittedName>
        <fullName evidence="1">Chymotrypsin-related</fullName>
    </submittedName>
</protein>
<gene>
    <name evidence="1" type="ORF">MML48_1g14568</name>
</gene>
<organism evidence="1 2">
    <name type="scientific">Holotrichia oblita</name>
    <name type="common">Chafer beetle</name>
    <dbReference type="NCBI Taxonomy" id="644536"/>
    <lineage>
        <taxon>Eukaryota</taxon>
        <taxon>Metazoa</taxon>
        <taxon>Ecdysozoa</taxon>
        <taxon>Arthropoda</taxon>
        <taxon>Hexapoda</taxon>
        <taxon>Insecta</taxon>
        <taxon>Pterygota</taxon>
        <taxon>Neoptera</taxon>
        <taxon>Endopterygota</taxon>
        <taxon>Coleoptera</taxon>
        <taxon>Polyphaga</taxon>
        <taxon>Scarabaeiformia</taxon>
        <taxon>Scarabaeidae</taxon>
        <taxon>Melolonthinae</taxon>
        <taxon>Holotrichia</taxon>
    </lineage>
</organism>
<reference evidence="1" key="1">
    <citation type="submission" date="2022-04" db="EMBL/GenBank/DDBJ databases">
        <title>Chromosome-scale genome assembly of Holotrichia oblita Faldermann.</title>
        <authorList>
            <person name="Rongchong L."/>
        </authorList>
    </citation>
    <scope>NUCLEOTIDE SEQUENCE</scope>
    <source>
        <strain evidence="1">81SQS9</strain>
    </source>
</reference>
<evidence type="ECO:0000313" key="2">
    <source>
        <dbReference type="Proteomes" id="UP001056778"/>
    </source>
</evidence>
<dbReference type="EMBL" id="CM043015">
    <property type="protein sequence ID" value="KAI4469712.1"/>
    <property type="molecule type" value="Genomic_DNA"/>
</dbReference>
<name>A0ACB9TSJ1_HOLOL</name>
<comment type="caution">
    <text evidence="1">The sequence shown here is derived from an EMBL/GenBank/DDBJ whole genome shotgun (WGS) entry which is preliminary data.</text>
</comment>